<dbReference type="SMART" id="SM00060">
    <property type="entry name" value="FN3"/>
    <property type="match status" value="2"/>
</dbReference>
<protein>
    <submittedName>
        <fullName evidence="3">Uncharacterized protein</fullName>
    </submittedName>
</protein>
<evidence type="ECO:0000313" key="4">
    <source>
        <dbReference type="Proteomes" id="UP000092598"/>
    </source>
</evidence>
<reference evidence="3 4" key="1">
    <citation type="submission" date="2016-07" db="EMBL/GenBank/DDBJ databases">
        <title>Enhancement of antibiotic productionsby engineered nitrateutilization in actinobacteria.</title>
        <authorList>
            <person name="Meng S.C."/>
        </authorList>
    </citation>
    <scope>NUCLEOTIDE SEQUENCE [LARGE SCALE GENOMIC DNA]</scope>
    <source>
        <strain evidence="3 4">NRRL 2936</strain>
    </source>
</reference>
<dbReference type="Proteomes" id="UP000092598">
    <property type="component" value="Chromosome"/>
</dbReference>
<dbReference type="GO" id="GO:0016798">
    <property type="term" value="F:hydrolase activity, acting on glycosyl bonds"/>
    <property type="evidence" value="ECO:0007669"/>
    <property type="project" value="UniProtKB-KW"/>
</dbReference>
<dbReference type="SUPFAM" id="SSF56988">
    <property type="entry name" value="Anthrax protective antigen"/>
    <property type="match status" value="1"/>
</dbReference>
<keyword evidence="1" id="KW-0378">Hydrolase</keyword>
<dbReference type="OrthoDB" id="9815404at2"/>
<dbReference type="InterPro" id="IPR011658">
    <property type="entry name" value="PA14_dom"/>
</dbReference>
<keyword evidence="2" id="KW-0119">Carbohydrate metabolism</keyword>
<organism evidence="3 4">
    <name type="scientific">Streptomyces lincolnensis</name>
    <dbReference type="NCBI Taxonomy" id="1915"/>
    <lineage>
        <taxon>Bacteria</taxon>
        <taxon>Bacillati</taxon>
        <taxon>Actinomycetota</taxon>
        <taxon>Actinomycetes</taxon>
        <taxon>Kitasatosporales</taxon>
        <taxon>Streptomycetaceae</taxon>
        <taxon>Streptomyces</taxon>
    </lineage>
</organism>
<evidence type="ECO:0000256" key="1">
    <source>
        <dbReference type="ARBA" id="ARBA00023295"/>
    </source>
</evidence>
<accession>A0A1B1MDU5</accession>
<dbReference type="GO" id="GO:0000272">
    <property type="term" value="P:polysaccharide catabolic process"/>
    <property type="evidence" value="ECO:0007669"/>
    <property type="project" value="UniProtKB-KW"/>
</dbReference>
<dbReference type="KEGG" id="sls:SLINC_4575"/>
<keyword evidence="4" id="KW-1185">Reference proteome</keyword>
<dbReference type="EMBL" id="CP016438">
    <property type="protein sequence ID" value="ANS66799.1"/>
    <property type="molecule type" value="Genomic_DNA"/>
</dbReference>
<dbReference type="Pfam" id="PF07691">
    <property type="entry name" value="PA14"/>
    <property type="match status" value="1"/>
</dbReference>
<dbReference type="InterPro" id="IPR037524">
    <property type="entry name" value="PA14/GLEYA"/>
</dbReference>
<name>A0A1B1MDU5_STRLN</name>
<dbReference type="InterPro" id="IPR003961">
    <property type="entry name" value="FN3_dom"/>
</dbReference>
<dbReference type="Gene3D" id="2.60.40.10">
    <property type="entry name" value="Immunoglobulins"/>
    <property type="match status" value="3"/>
</dbReference>
<dbReference type="STRING" id="1915.SLINC_4575"/>
<dbReference type="PATRIC" id="fig|1915.4.peg.5074"/>
<keyword evidence="2" id="KW-0624">Polysaccharide degradation</keyword>
<dbReference type="InterPro" id="IPR036116">
    <property type="entry name" value="FN3_sf"/>
</dbReference>
<dbReference type="SMART" id="SM00758">
    <property type="entry name" value="PA14"/>
    <property type="match status" value="1"/>
</dbReference>
<gene>
    <name evidence="3" type="ORF">SLINC_4575</name>
</gene>
<proteinExistence type="predicted"/>
<sequence length="473" mass="50557">MNPARRTTATASTVVVLATAGTLLTALPASAATTCTSPVFKRQFFANTSFSGTPKKTDCDNAIDQTWTGAPATGLPKDNFGVRYAVTRDFGSGGPFALSASGLDGIRVYVDGVRKIDLWKNGSTTVSKTVNVTIPSGKHTVRVDYVNWTGSARVKFGYTPRTSATVDKVKPLAPTGASVSYDPATGKAKLTWARNKEMDLAGYRLYRRLKGTTFGATPLATTTGTSYTDATLPVTGDTYYYEIRAYDKAGNASGGTADQAVVTADRTAPGIPAGLDITDASETGGLRIGWGAVSGAVSYRVYRAATENGTYTRVGTTDEPSYRDASTQVRASYYYRVTALDAAGNESGQSVIVKGARRDETPPPAVTGLTATPTEYGFALNWDANPAPDLFRYVVYAGELVGDEEEQVCYVHEVEWLGAETTSYEYTTVPDGEERCMFVDAVDSSWNSHYRWTRSPNIVTATELDTTPSAPTT</sequence>
<dbReference type="AlphaFoldDB" id="A0A1B1MDU5"/>
<keyword evidence="1" id="KW-0326">Glycosidase</keyword>
<dbReference type="PROSITE" id="PS51820">
    <property type="entry name" value="PA14"/>
    <property type="match status" value="1"/>
</dbReference>
<evidence type="ECO:0000313" key="3">
    <source>
        <dbReference type="EMBL" id="ANS66799.1"/>
    </source>
</evidence>
<dbReference type="SUPFAM" id="SSF49265">
    <property type="entry name" value="Fibronectin type III"/>
    <property type="match status" value="2"/>
</dbReference>
<dbReference type="InterPro" id="IPR013783">
    <property type="entry name" value="Ig-like_fold"/>
</dbReference>
<evidence type="ECO:0000256" key="2">
    <source>
        <dbReference type="ARBA" id="ARBA00023326"/>
    </source>
</evidence>